<feature type="domain" description="EF-hand" evidence="14">
    <location>
        <begin position="251"/>
        <end position="287"/>
    </location>
</feature>
<accession>A0AAV2HCL8</accession>
<dbReference type="PROSITE" id="PS00018">
    <property type="entry name" value="EF_HAND_1"/>
    <property type="match status" value="2"/>
</dbReference>
<dbReference type="PANTHER" id="PTHR46212:SF10">
    <property type="entry name" value="PEFLIN"/>
    <property type="match status" value="1"/>
</dbReference>
<evidence type="ECO:0000313" key="16">
    <source>
        <dbReference type="Proteomes" id="UP001497497"/>
    </source>
</evidence>
<dbReference type="AlphaFoldDB" id="A0AAV2HCL8"/>
<dbReference type="InterPro" id="IPR051426">
    <property type="entry name" value="Peflin/Sorcin_CaBP"/>
</dbReference>
<dbReference type="Gene3D" id="1.10.238.10">
    <property type="entry name" value="EF-hand"/>
    <property type="match status" value="1"/>
</dbReference>
<keyword evidence="8" id="KW-0968">Cytoplasmic vesicle</keyword>
<evidence type="ECO:0000256" key="7">
    <source>
        <dbReference type="ARBA" id="ARBA00023136"/>
    </source>
</evidence>
<keyword evidence="7" id="KW-0472">Membrane</keyword>
<evidence type="ECO:0000256" key="12">
    <source>
        <dbReference type="ARBA" id="ARBA00042606"/>
    </source>
</evidence>
<feature type="domain" description="EF-hand" evidence="14">
    <location>
        <begin position="148"/>
        <end position="183"/>
    </location>
</feature>
<evidence type="ECO:0000256" key="5">
    <source>
        <dbReference type="ARBA" id="ARBA00022824"/>
    </source>
</evidence>
<keyword evidence="2" id="KW-0963">Cytoplasm</keyword>
<evidence type="ECO:0000256" key="3">
    <source>
        <dbReference type="ARBA" id="ARBA00022723"/>
    </source>
</evidence>
<evidence type="ECO:0000256" key="6">
    <source>
        <dbReference type="ARBA" id="ARBA00022837"/>
    </source>
</evidence>
<comment type="caution">
    <text evidence="15">The sequence shown here is derived from an EMBL/GenBank/DDBJ whole genome shotgun (WGS) entry which is preliminary data.</text>
</comment>
<dbReference type="SUPFAM" id="SSF47473">
    <property type="entry name" value="EF-hand"/>
    <property type="match status" value="1"/>
</dbReference>
<keyword evidence="6" id="KW-0106">Calcium</keyword>
<keyword evidence="4" id="KW-0677">Repeat</keyword>
<keyword evidence="5" id="KW-0256">Endoplasmic reticulum</keyword>
<dbReference type="GO" id="GO:0005509">
    <property type="term" value="F:calcium ion binding"/>
    <property type="evidence" value="ECO:0007669"/>
    <property type="project" value="InterPro"/>
</dbReference>
<feature type="compositionally biased region" description="Polar residues" evidence="13">
    <location>
        <begin position="79"/>
        <end position="100"/>
    </location>
</feature>
<sequence>MSWGGQQYGGFGQGQQVPPNYGQAPAGPYGTPGQTPQYGAPPGQTPGGQVPNYGGLPGHAPGGQVPQYGVPSGQPPRGNVQQYGGPQGQNPAFGNPQQTPYGAPPGQKQGFGDQQYAAQQGSFATQQGGFGAQSLGGYGGGSGGMPAGVNPELWTWFQSVDVDNSGKITATELQQALMNGNWSPFNPETCRLMIGMFDKDRSGTIDIHEFAALWKYIQDWKSCFDRFDADRSGNIDANELSNAFQTFGYRLSPQFSQVVVRVFDRNRGGYTINFDDFIQACVMLKSLTDKFREKDTNQTGQINIGYEEFLVMALDTTLNK</sequence>
<evidence type="ECO:0000256" key="8">
    <source>
        <dbReference type="ARBA" id="ARBA00023329"/>
    </source>
</evidence>
<feature type="domain" description="EF-hand" evidence="14">
    <location>
        <begin position="215"/>
        <end position="250"/>
    </location>
</feature>
<dbReference type="InterPro" id="IPR018247">
    <property type="entry name" value="EF_Hand_1_Ca_BS"/>
</dbReference>
<dbReference type="Pfam" id="PF13499">
    <property type="entry name" value="EF-hand_7"/>
    <property type="match status" value="2"/>
</dbReference>
<protein>
    <recommendedName>
        <fullName evidence="10">Peflin</fullName>
    </recommendedName>
    <alternativeName>
        <fullName evidence="11">PEF protein with a long N-terminal hydrophobic domain</fullName>
    </alternativeName>
    <alternativeName>
        <fullName evidence="12">Penta-EF hand domain-containing protein 1</fullName>
    </alternativeName>
</protein>
<evidence type="ECO:0000259" key="14">
    <source>
        <dbReference type="PROSITE" id="PS50222"/>
    </source>
</evidence>
<organism evidence="15 16">
    <name type="scientific">Lymnaea stagnalis</name>
    <name type="common">Great pond snail</name>
    <name type="synonym">Helix stagnalis</name>
    <dbReference type="NCBI Taxonomy" id="6523"/>
    <lineage>
        <taxon>Eukaryota</taxon>
        <taxon>Metazoa</taxon>
        <taxon>Spiralia</taxon>
        <taxon>Lophotrochozoa</taxon>
        <taxon>Mollusca</taxon>
        <taxon>Gastropoda</taxon>
        <taxon>Heterobranchia</taxon>
        <taxon>Euthyneura</taxon>
        <taxon>Panpulmonata</taxon>
        <taxon>Hygrophila</taxon>
        <taxon>Lymnaeoidea</taxon>
        <taxon>Lymnaeidae</taxon>
        <taxon>Lymnaea</taxon>
    </lineage>
</organism>
<dbReference type="InterPro" id="IPR011992">
    <property type="entry name" value="EF-hand-dom_pair"/>
</dbReference>
<dbReference type="InterPro" id="IPR002048">
    <property type="entry name" value="EF_hand_dom"/>
</dbReference>
<proteinExistence type="predicted"/>
<evidence type="ECO:0000256" key="2">
    <source>
        <dbReference type="ARBA" id="ARBA00022490"/>
    </source>
</evidence>
<keyword evidence="3" id="KW-0479">Metal-binding</keyword>
<keyword evidence="16" id="KW-1185">Reference proteome</keyword>
<dbReference type="PANTHER" id="PTHR46212">
    <property type="entry name" value="PEFLIN"/>
    <property type="match status" value="1"/>
</dbReference>
<evidence type="ECO:0000256" key="9">
    <source>
        <dbReference type="ARBA" id="ARBA00037873"/>
    </source>
</evidence>
<comment type="subcellular location">
    <subcellularLocation>
        <location evidence="9">Cytoplasmic vesicle</location>
        <location evidence="9">COPII-coated vesicle membrane</location>
        <topology evidence="9">Peripheral membrane protein</topology>
    </subcellularLocation>
    <subcellularLocation>
        <location evidence="1">Endoplasmic reticulum</location>
    </subcellularLocation>
</comment>
<evidence type="ECO:0000256" key="11">
    <source>
        <dbReference type="ARBA" id="ARBA00041490"/>
    </source>
</evidence>
<dbReference type="GO" id="GO:0048208">
    <property type="term" value="P:COPII vesicle coating"/>
    <property type="evidence" value="ECO:0007669"/>
    <property type="project" value="TreeGrafter"/>
</dbReference>
<feature type="compositionally biased region" description="Gly residues" evidence="13">
    <location>
        <begin position="1"/>
        <end position="13"/>
    </location>
</feature>
<evidence type="ECO:0000256" key="1">
    <source>
        <dbReference type="ARBA" id="ARBA00004240"/>
    </source>
</evidence>
<dbReference type="PROSITE" id="PS50222">
    <property type="entry name" value="EF_HAND_2"/>
    <property type="match status" value="3"/>
</dbReference>
<evidence type="ECO:0000256" key="4">
    <source>
        <dbReference type="ARBA" id="ARBA00022737"/>
    </source>
</evidence>
<dbReference type="GO" id="GO:0012507">
    <property type="term" value="C:ER to Golgi transport vesicle membrane"/>
    <property type="evidence" value="ECO:0007669"/>
    <property type="project" value="UniProtKB-SubCell"/>
</dbReference>
<gene>
    <name evidence="15" type="ORF">GSLYS_00005655001</name>
</gene>
<evidence type="ECO:0000313" key="15">
    <source>
        <dbReference type="EMBL" id="CAL1531560.1"/>
    </source>
</evidence>
<dbReference type="Proteomes" id="UP001497497">
    <property type="component" value="Unassembled WGS sequence"/>
</dbReference>
<dbReference type="SMART" id="SM00054">
    <property type="entry name" value="EFh"/>
    <property type="match status" value="4"/>
</dbReference>
<name>A0AAV2HCL8_LYMST</name>
<dbReference type="GO" id="GO:0005783">
    <property type="term" value="C:endoplasmic reticulum"/>
    <property type="evidence" value="ECO:0007669"/>
    <property type="project" value="UniProtKB-SubCell"/>
</dbReference>
<feature type="region of interest" description="Disordered" evidence="13">
    <location>
        <begin position="1"/>
        <end position="117"/>
    </location>
</feature>
<reference evidence="15 16" key="1">
    <citation type="submission" date="2024-04" db="EMBL/GenBank/DDBJ databases">
        <authorList>
            <consortium name="Genoscope - CEA"/>
            <person name="William W."/>
        </authorList>
    </citation>
    <scope>NUCLEOTIDE SEQUENCE [LARGE SCALE GENOMIC DNA]</scope>
</reference>
<dbReference type="CDD" id="cd16183">
    <property type="entry name" value="EFh_PEF_ALG-2"/>
    <property type="match status" value="1"/>
</dbReference>
<evidence type="ECO:0000256" key="10">
    <source>
        <dbReference type="ARBA" id="ARBA00041025"/>
    </source>
</evidence>
<dbReference type="EMBL" id="CAXITT010000093">
    <property type="protein sequence ID" value="CAL1531560.1"/>
    <property type="molecule type" value="Genomic_DNA"/>
</dbReference>
<evidence type="ECO:0000256" key="13">
    <source>
        <dbReference type="SAM" id="MobiDB-lite"/>
    </source>
</evidence>
<dbReference type="GO" id="GO:0048306">
    <property type="term" value="F:calcium-dependent protein binding"/>
    <property type="evidence" value="ECO:0007669"/>
    <property type="project" value="UniProtKB-ARBA"/>
</dbReference>